<dbReference type="RefSeq" id="WP_211466532.1">
    <property type="nucleotide sequence ID" value="NZ_JAGSXH010000021.1"/>
</dbReference>
<protein>
    <submittedName>
        <fullName evidence="1">Uncharacterized protein</fullName>
    </submittedName>
</protein>
<name>A0A8J8BC39_9ACTN</name>
<gene>
    <name evidence="1" type="ORF">KGA66_08745</name>
</gene>
<comment type="caution">
    <text evidence="1">The sequence shown here is derived from an EMBL/GenBank/DDBJ whole genome shotgun (WGS) entry which is preliminary data.</text>
</comment>
<dbReference type="Proteomes" id="UP000677913">
    <property type="component" value="Unassembled WGS sequence"/>
</dbReference>
<evidence type="ECO:0000313" key="2">
    <source>
        <dbReference type="Proteomes" id="UP000677913"/>
    </source>
</evidence>
<reference evidence="1" key="1">
    <citation type="submission" date="2021-04" db="EMBL/GenBank/DDBJ databases">
        <title>Genome based classification of Actinospica acidithermotolerans sp. nov., an actinobacterium isolated from an Indonesian hot spring.</title>
        <authorList>
            <person name="Kusuma A.B."/>
            <person name="Putra K.E."/>
            <person name="Nafisah S."/>
            <person name="Loh J."/>
            <person name="Nouioui I."/>
            <person name="Goodfellow M."/>
        </authorList>
    </citation>
    <scope>NUCLEOTIDE SEQUENCE</scope>
    <source>
        <strain evidence="1">DSM 45618</strain>
    </source>
</reference>
<dbReference type="EMBL" id="JAGSXH010000021">
    <property type="protein sequence ID" value="MBS2963130.1"/>
    <property type="molecule type" value="Genomic_DNA"/>
</dbReference>
<dbReference type="AlphaFoldDB" id="A0A8J8BC39"/>
<evidence type="ECO:0000313" key="1">
    <source>
        <dbReference type="EMBL" id="MBS2963130.1"/>
    </source>
</evidence>
<proteinExistence type="predicted"/>
<organism evidence="1 2">
    <name type="scientific">Actinocrinis puniceicyclus</name>
    <dbReference type="NCBI Taxonomy" id="977794"/>
    <lineage>
        <taxon>Bacteria</taxon>
        <taxon>Bacillati</taxon>
        <taxon>Actinomycetota</taxon>
        <taxon>Actinomycetes</taxon>
        <taxon>Catenulisporales</taxon>
        <taxon>Actinospicaceae</taxon>
        <taxon>Actinocrinis</taxon>
    </lineage>
</organism>
<sequence>MKSDSMYYADPRLGAARRLQRAGDWSGALRLTPEGTPGAVLRAEILVDRHTWSLDPVDEALAAIEATALEEPAAAAFLTAVLEYWRQLFRSGPDALGPDPVAEFKRLDGQVGPGWAVFWHGVTLENLRGERQAAQAAYRRALAAALEEGDLLLESYVVRHQGFHLLEQDREAGLALLRRSIDLRAACGARPHVAAAQAALAEALGVGPESVLLNRLVARSAQELNLVRFKAPAPLLVAQDG</sequence>
<accession>A0A8J8BC39</accession>
<keyword evidence="2" id="KW-1185">Reference proteome</keyword>